<gene>
    <name evidence="3" type="ORF">FPR_08040</name>
</gene>
<reference evidence="3 4" key="2">
    <citation type="submission" date="2010-03" db="EMBL/GenBank/DDBJ databases">
        <authorList>
            <person name="Pajon A."/>
        </authorList>
    </citation>
    <scope>NUCLEOTIDE SEQUENCE [LARGE SCALE GENOMIC DNA]</scope>
    <source>
        <strain evidence="3 4">SL3/3</strain>
    </source>
</reference>
<dbReference type="KEGG" id="fpa:FPR_08040"/>
<feature type="domain" description="Insertion element IS150 protein InsJ-like helix-turn-helix" evidence="2">
    <location>
        <begin position="8"/>
        <end position="56"/>
    </location>
</feature>
<organism evidence="3 4">
    <name type="scientific">Faecalibacterium prausnitzii SL3/3</name>
    <dbReference type="NCBI Taxonomy" id="657322"/>
    <lineage>
        <taxon>Bacteria</taxon>
        <taxon>Bacillati</taxon>
        <taxon>Bacillota</taxon>
        <taxon>Clostridia</taxon>
        <taxon>Eubacteriales</taxon>
        <taxon>Oscillospiraceae</taxon>
        <taxon>Faecalibacterium</taxon>
    </lineage>
</organism>
<dbReference type="InterPro" id="IPR055247">
    <property type="entry name" value="InsJ-like_HTH"/>
</dbReference>
<proteinExistence type="predicted"/>
<reference evidence="3 4" key="1">
    <citation type="submission" date="2010-03" db="EMBL/GenBank/DDBJ databases">
        <title>The genome sequence of Faecalibacterium prausnitzii SL3/3.</title>
        <authorList>
            <consortium name="metaHIT consortium -- http://www.metahit.eu/"/>
            <person name="Pajon A."/>
            <person name="Turner K."/>
            <person name="Parkhill J."/>
            <person name="Duncan S."/>
            <person name="Flint H."/>
        </authorList>
    </citation>
    <scope>NUCLEOTIDE SEQUENCE [LARGE SCALE GENOMIC DNA]</scope>
    <source>
        <strain evidence="3 4">SL3/3</strain>
    </source>
</reference>
<dbReference type="Proteomes" id="UP000007059">
    <property type="component" value="Chromosome"/>
</dbReference>
<evidence type="ECO:0000313" key="4">
    <source>
        <dbReference type="Proteomes" id="UP000007059"/>
    </source>
</evidence>
<dbReference type="RefSeq" id="WP_015537022.1">
    <property type="nucleotide sequence ID" value="NC_021020.1"/>
</dbReference>
<evidence type="ECO:0000313" key="3">
    <source>
        <dbReference type="EMBL" id="CBL01168.1"/>
    </source>
</evidence>
<feature type="region of interest" description="Disordered" evidence="1">
    <location>
        <begin position="108"/>
        <end position="138"/>
    </location>
</feature>
<protein>
    <submittedName>
        <fullName evidence="3">Transposase and inactivated derivatives</fullName>
    </submittedName>
</protein>
<evidence type="ECO:0000256" key="1">
    <source>
        <dbReference type="SAM" id="MobiDB-lite"/>
    </source>
</evidence>
<dbReference type="eggNOG" id="COG3415">
    <property type="taxonomic scope" value="Bacteria"/>
</dbReference>
<dbReference type="InterPro" id="IPR009057">
    <property type="entry name" value="Homeodomain-like_sf"/>
</dbReference>
<dbReference type="SUPFAM" id="SSF46689">
    <property type="entry name" value="Homeodomain-like"/>
    <property type="match status" value="1"/>
</dbReference>
<accession>D4K8K5</accession>
<sequence>MLHNEARKLLIQALEKTHNAREVAENFSVNRGTVYRLKRQLEETGSIETRTYPRGRKSALSREGIRNIEQLLKEKPDITIAEIIDTLQLKACNETVRKAVLKLGYRRKKKSLHASEQERPRCEGKTQSMEREYVRVRP</sequence>
<feature type="compositionally biased region" description="Basic and acidic residues" evidence="1">
    <location>
        <begin position="113"/>
        <end position="138"/>
    </location>
</feature>
<dbReference type="EMBL" id="FP929046">
    <property type="protein sequence ID" value="CBL01168.1"/>
    <property type="molecule type" value="Genomic_DNA"/>
</dbReference>
<dbReference type="AlphaFoldDB" id="D4K8K5"/>
<dbReference type="PATRIC" id="fig|657322.3.peg.492"/>
<dbReference type="Pfam" id="PF13518">
    <property type="entry name" value="HTH_28"/>
    <property type="match status" value="1"/>
</dbReference>
<dbReference type="HOGENOM" id="CLU_1782839_0_0_9"/>
<name>D4K8K5_9FIRM</name>
<evidence type="ECO:0000259" key="2">
    <source>
        <dbReference type="Pfam" id="PF13518"/>
    </source>
</evidence>